<protein>
    <submittedName>
        <fullName evidence="1">Uncharacterized protein</fullName>
    </submittedName>
</protein>
<dbReference type="EMBL" id="JALBUR010000010">
    <property type="protein sequence ID" value="MDX8419526.1"/>
    <property type="molecule type" value="Genomic_DNA"/>
</dbReference>
<organism evidence="1 2">
    <name type="scientific">Grylomicrobium aquisgranensis</name>
    <dbReference type="NCBI Taxonomy" id="2926318"/>
    <lineage>
        <taxon>Bacteria</taxon>
        <taxon>Bacillati</taxon>
        <taxon>Bacillota</taxon>
        <taxon>Erysipelotrichia</taxon>
        <taxon>Erysipelotrichales</taxon>
        <taxon>Erysipelotrichaceae</taxon>
        <taxon>Grylomicrobium</taxon>
    </lineage>
</organism>
<dbReference type="AlphaFoldDB" id="A0AB35U320"/>
<proteinExistence type="predicted"/>
<comment type="caution">
    <text evidence="1">The sequence shown here is derived from an EMBL/GenBank/DDBJ whole genome shotgun (WGS) entry which is preliminary data.</text>
</comment>
<gene>
    <name evidence="1" type="ORF">MOZ60_05405</name>
</gene>
<keyword evidence="2" id="KW-1185">Reference proteome</keyword>
<reference evidence="1 2" key="1">
    <citation type="submission" date="2022-03" db="EMBL/GenBank/DDBJ databases">
        <title>Novel taxa within the pig intestine.</title>
        <authorList>
            <person name="Wylensek D."/>
            <person name="Bishof K."/>
            <person name="Afrizal A."/>
            <person name="Clavel T."/>
        </authorList>
    </citation>
    <scope>NUCLEOTIDE SEQUENCE [LARGE SCALE GENOMIC DNA]</scope>
    <source>
        <strain evidence="1 2">CLA-KB-P133</strain>
    </source>
</reference>
<accession>A0AB35U320</accession>
<sequence>MSRKKILIITVIVFLVAWFSINGILLAATGRTGSQWAAYVIQNMGS</sequence>
<evidence type="ECO:0000313" key="1">
    <source>
        <dbReference type="EMBL" id="MDX8419526.1"/>
    </source>
</evidence>
<dbReference type="RefSeq" id="WP_370595921.1">
    <property type="nucleotide sequence ID" value="NZ_JALBUR010000010.1"/>
</dbReference>
<name>A0AB35U320_9FIRM</name>
<evidence type="ECO:0000313" key="2">
    <source>
        <dbReference type="Proteomes" id="UP001286174"/>
    </source>
</evidence>
<dbReference type="Proteomes" id="UP001286174">
    <property type="component" value="Unassembled WGS sequence"/>
</dbReference>